<dbReference type="EMBL" id="SPNW01000019">
    <property type="protein sequence ID" value="TIA90405.1"/>
    <property type="molecule type" value="Genomic_DNA"/>
</dbReference>
<keyword evidence="3" id="KW-1185">Reference proteome</keyword>
<reference evidence="2 3" key="1">
    <citation type="submission" date="2019-03" db="EMBL/GenBank/DDBJ databases">
        <title>Sequencing 23 genomes of Wallemia ichthyophaga.</title>
        <authorList>
            <person name="Gostincar C."/>
        </authorList>
    </citation>
    <scope>NUCLEOTIDE SEQUENCE [LARGE SCALE GENOMIC DNA]</scope>
    <source>
        <strain evidence="2 3">EXF-5753</strain>
    </source>
</reference>
<protein>
    <recommendedName>
        <fullName evidence="1">DinB-like domain-containing protein</fullName>
    </recommendedName>
</protein>
<dbReference type="InterPro" id="IPR034660">
    <property type="entry name" value="DinB/YfiT-like"/>
</dbReference>
<feature type="domain" description="DinB-like" evidence="1">
    <location>
        <begin position="10"/>
        <end position="155"/>
    </location>
</feature>
<proteinExistence type="predicted"/>
<dbReference type="InterPro" id="IPR024775">
    <property type="entry name" value="DinB-like"/>
</dbReference>
<name>A0A4T0FR50_9BASI</name>
<dbReference type="OrthoDB" id="5564877at2759"/>
<accession>A0A4T0FR50</accession>
<evidence type="ECO:0000259" key="1">
    <source>
        <dbReference type="Pfam" id="PF12867"/>
    </source>
</evidence>
<dbReference type="SUPFAM" id="SSF109854">
    <property type="entry name" value="DinB/YfiT-like putative metalloenzymes"/>
    <property type="match status" value="1"/>
</dbReference>
<organism evidence="2 3">
    <name type="scientific">Wallemia hederae</name>
    <dbReference type="NCBI Taxonomy" id="1540922"/>
    <lineage>
        <taxon>Eukaryota</taxon>
        <taxon>Fungi</taxon>
        <taxon>Dikarya</taxon>
        <taxon>Basidiomycota</taxon>
        <taxon>Wallemiomycotina</taxon>
        <taxon>Wallemiomycetes</taxon>
        <taxon>Wallemiales</taxon>
        <taxon>Wallemiaceae</taxon>
        <taxon>Wallemia</taxon>
    </lineage>
</organism>
<dbReference type="PANTHER" id="PTHR39473:SF1">
    <property type="entry name" value="DINB-LIKE DOMAIN-CONTAINING PROTEIN"/>
    <property type="match status" value="1"/>
</dbReference>
<dbReference type="AlphaFoldDB" id="A0A4T0FR50"/>
<sequence>MHALLDIAVRVLAQLEGVLNGIDASQYTRISAQPPHSSISKHVRHLLDRFEMVLGALSRPYDPSRPLDLDNVPKDRAVQFDLDAAKRKLGALIRETESIAERERSGGDSVLQRSTSVAIHAHADIAGDAPVIVNSTLARELHFVIVHAIHHYALIRVIVEGEMGIAVSEEFGRGWTTQRRDSKL</sequence>
<dbReference type="Pfam" id="PF12867">
    <property type="entry name" value="DinB_2"/>
    <property type="match status" value="1"/>
</dbReference>
<gene>
    <name evidence="2" type="ORF">E3P99_01583</name>
</gene>
<evidence type="ECO:0000313" key="2">
    <source>
        <dbReference type="EMBL" id="TIA90405.1"/>
    </source>
</evidence>
<evidence type="ECO:0000313" key="3">
    <source>
        <dbReference type="Proteomes" id="UP000310189"/>
    </source>
</evidence>
<dbReference type="PANTHER" id="PTHR39473">
    <property type="match status" value="1"/>
</dbReference>
<dbReference type="Proteomes" id="UP000310189">
    <property type="component" value="Unassembled WGS sequence"/>
</dbReference>
<comment type="caution">
    <text evidence="2">The sequence shown here is derived from an EMBL/GenBank/DDBJ whole genome shotgun (WGS) entry which is preliminary data.</text>
</comment>